<dbReference type="PIRSF" id="PIRSF001365">
    <property type="entry name" value="DHDPS"/>
    <property type="match status" value="1"/>
</dbReference>
<dbReference type="RefSeq" id="WP_042553154.1">
    <property type="nucleotide sequence ID" value="NZ_JXQW01000015.1"/>
</dbReference>
<evidence type="ECO:0000256" key="15">
    <source>
        <dbReference type="PIRSR" id="PIRSR001365-2"/>
    </source>
</evidence>
<name>A0A0D0J9J1_9PSED</name>
<dbReference type="InterPro" id="IPR020624">
    <property type="entry name" value="Schiff_base-form_aldolases_CS"/>
</dbReference>
<feature type="site" description="Part of a proton relay during catalysis" evidence="12 16">
    <location>
        <position position="107"/>
    </location>
</feature>
<evidence type="ECO:0000256" key="4">
    <source>
        <dbReference type="ARBA" id="ARBA00012086"/>
    </source>
</evidence>
<dbReference type="PANTHER" id="PTHR12128">
    <property type="entry name" value="DIHYDRODIPICOLINATE SYNTHASE"/>
    <property type="match status" value="1"/>
</dbReference>
<dbReference type="InterPro" id="IPR020625">
    <property type="entry name" value="Schiff_base-form_aldolases_AS"/>
</dbReference>
<evidence type="ECO:0000256" key="6">
    <source>
        <dbReference type="ARBA" id="ARBA00022605"/>
    </source>
</evidence>
<reference evidence="17 18" key="1">
    <citation type="submission" date="2014-12" db="EMBL/GenBank/DDBJ databases">
        <title>16Stimator: statistical estimation of ribosomal gene copy numbers from draft genome assemblies.</title>
        <authorList>
            <person name="Perisin M.A."/>
            <person name="Vetter M."/>
            <person name="Gilbert J.A."/>
            <person name="Bergelson J."/>
        </authorList>
    </citation>
    <scope>NUCLEOTIDE SEQUENCE [LARGE SCALE GENOMIC DNA]</scope>
    <source>
        <strain evidence="17 18">MEJ086</strain>
    </source>
</reference>
<dbReference type="InterPro" id="IPR005263">
    <property type="entry name" value="DapA"/>
</dbReference>
<dbReference type="GO" id="GO:0008840">
    <property type="term" value="F:4-hydroxy-tetrahydrodipicolinate synthase activity"/>
    <property type="evidence" value="ECO:0007669"/>
    <property type="project" value="UniProtKB-UniRule"/>
</dbReference>
<keyword evidence="5 12" id="KW-0963">Cytoplasm</keyword>
<evidence type="ECO:0000256" key="11">
    <source>
        <dbReference type="ARBA" id="ARBA00047836"/>
    </source>
</evidence>
<feature type="site" description="L-lysine inhibitor binding" evidence="16">
    <location>
        <position position="106"/>
    </location>
</feature>
<protein>
    <recommendedName>
        <fullName evidence="4 12">4-hydroxy-tetrahydrodipicolinate synthase</fullName>
        <shortName evidence="12">HTPA synthase</shortName>
        <ecNumber evidence="4 12">4.3.3.7</ecNumber>
    </recommendedName>
</protein>
<comment type="catalytic activity">
    <reaction evidence="11 12">
        <text>L-aspartate 4-semialdehyde + pyruvate = (2S,4S)-4-hydroxy-2,3,4,5-tetrahydrodipicolinate + H2O + H(+)</text>
        <dbReference type="Rhea" id="RHEA:34171"/>
        <dbReference type="ChEBI" id="CHEBI:15361"/>
        <dbReference type="ChEBI" id="CHEBI:15377"/>
        <dbReference type="ChEBI" id="CHEBI:15378"/>
        <dbReference type="ChEBI" id="CHEBI:67139"/>
        <dbReference type="ChEBI" id="CHEBI:537519"/>
        <dbReference type="EC" id="4.3.3.7"/>
    </reaction>
</comment>
<feature type="binding site" evidence="12 15">
    <location>
        <position position="45"/>
    </location>
    <ligand>
        <name>pyruvate</name>
        <dbReference type="ChEBI" id="CHEBI:15361"/>
    </ligand>
</feature>
<accession>A0A0D0J9J1</accession>
<dbReference type="InterPro" id="IPR013785">
    <property type="entry name" value="Aldolase_TIM"/>
</dbReference>
<evidence type="ECO:0000256" key="8">
    <source>
        <dbReference type="ARBA" id="ARBA00023154"/>
    </source>
</evidence>
<evidence type="ECO:0000256" key="9">
    <source>
        <dbReference type="ARBA" id="ARBA00023239"/>
    </source>
</evidence>
<gene>
    <name evidence="12" type="primary">dapA</name>
    <name evidence="17" type="ORF">RU08_07440</name>
</gene>
<dbReference type="Gene3D" id="3.20.20.70">
    <property type="entry name" value="Aldolase class I"/>
    <property type="match status" value="1"/>
</dbReference>
<feature type="binding site" evidence="12 15">
    <location>
        <position position="203"/>
    </location>
    <ligand>
        <name>pyruvate</name>
        <dbReference type="ChEBI" id="CHEBI:15361"/>
    </ligand>
</feature>
<dbReference type="AlphaFoldDB" id="A0A0D0J9J1"/>
<dbReference type="EC" id="4.3.3.7" evidence="4 12"/>
<evidence type="ECO:0000256" key="12">
    <source>
        <dbReference type="HAMAP-Rule" id="MF_00418"/>
    </source>
</evidence>
<dbReference type="Pfam" id="PF00701">
    <property type="entry name" value="DHDPS"/>
    <property type="match status" value="1"/>
</dbReference>
<feature type="site" description="L-lysine inhibitor binding" evidence="16">
    <location>
        <position position="84"/>
    </location>
</feature>
<evidence type="ECO:0000256" key="5">
    <source>
        <dbReference type="ARBA" id="ARBA00022490"/>
    </source>
</evidence>
<dbReference type="GO" id="GO:0009089">
    <property type="term" value="P:lysine biosynthetic process via diaminopimelate"/>
    <property type="evidence" value="ECO:0007669"/>
    <property type="project" value="UniProtKB-UniRule"/>
</dbReference>
<feature type="active site" description="Schiff-base intermediate with substrate" evidence="12 14">
    <location>
        <position position="161"/>
    </location>
</feature>
<evidence type="ECO:0000256" key="7">
    <source>
        <dbReference type="ARBA" id="ARBA00022915"/>
    </source>
</evidence>
<sequence>MIAGSMVALATPMDAQGNLDWDALSKLVDFHLQEGTNAIVAVGTTGESATLDVNEHIEVIRRVVDQVAGRIPVIAGTGANSTREAVELTQNAKTAGADACLLVTPYYNKPTQEGLYLHFRHIAEAVAIPQILYNVPGRTACDMLPETVERLSAVDNIIGIKEATGDLQRARDILDRVSSNFLLYSGDDATAVELMLLGGKGNISVTANVAPRAMSDMCSAAMRGEAAIARAINDRLMPLHKNLFIEANPIPVKWALNEMGMMADGIRLPLTWLSPRCHEPLRQALRQSGVLV</sequence>
<evidence type="ECO:0000256" key="3">
    <source>
        <dbReference type="ARBA" id="ARBA00007592"/>
    </source>
</evidence>
<keyword evidence="10 12" id="KW-0704">Schiff base</keyword>
<comment type="similarity">
    <text evidence="3 12 13">Belongs to the DapA family.</text>
</comment>
<keyword evidence="9 12" id="KW-0456">Lyase</keyword>
<comment type="subunit">
    <text evidence="12">Homodimer.</text>
</comment>
<dbReference type="CDD" id="cd00950">
    <property type="entry name" value="DHDPS"/>
    <property type="match status" value="1"/>
</dbReference>
<dbReference type="UniPathway" id="UPA00034">
    <property type="reaction ID" value="UER00017"/>
</dbReference>
<comment type="function">
    <text evidence="1 12">Catalyzes the condensation of (S)-aspartate-beta-semialdehyde [(S)-ASA] and pyruvate to 4-hydroxy-tetrahydrodipicolinate (HTPA).</text>
</comment>
<organism evidence="17 18">
    <name type="scientific">Pseudomonas fulva</name>
    <dbReference type="NCBI Taxonomy" id="47880"/>
    <lineage>
        <taxon>Bacteria</taxon>
        <taxon>Pseudomonadati</taxon>
        <taxon>Pseudomonadota</taxon>
        <taxon>Gammaproteobacteria</taxon>
        <taxon>Pseudomonadales</taxon>
        <taxon>Pseudomonadaceae</taxon>
        <taxon>Pseudomonas</taxon>
    </lineage>
</organism>
<dbReference type="PROSITE" id="PS00666">
    <property type="entry name" value="DHDPS_2"/>
    <property type="match status" value="1"/>
</dbReference>
<dbReference type="GO" id="GO:0005829">
    <property type="term" value="C:cytosol"/>
    <property type="evidence" value="ECO:0007669"/>
    <property type="project" value="TreeGrafter"/>
</dbReference>
<dbReference type="EMBL" id="JXQW01000015">
    <property type="protein sequence ID" value="KIQ02637.1"/>
    <property type="molecule type" value="Genomic_DNA"/>
</dbReference>
<evidence type="ECO:0000313" key="18">
    <source>
        <dbReference type="Proteomes" id="UP000032068"/>
    </source>
</evidence>
<evidence type="ECO:0000256" key="14">
    <source>
        <dbReference type="PIRSR" id="PIRSR001365-1"/>
    </source>
</evidence>
<dbReference type="SMART" id="SM01130">
    <property type="entry name" value="DHDPS"/>
    <property type="match status" value="1"/>
</dbReference>
<feature type="active site" description="Proton donor/acceptor" evidence="12 14">
    <location>
        <position position="133"/>
    </location>
</feature>
<evidence type="ECO:0000256" key="13">
    <source>
        <dbReference type="PIRNR" id="PIRNR001365"/>
    </source>
</evidence>
<dbReference type="OrthoDB" id="9782828at2"/>
<evidence type="ECO:0000256" key="2">
    <source>
        <dbReference type="ARBA" id="ARBA00005120"/>
    </source>
</evidence>
<dbReference type="HAMAP" id="MF_00418">
    <property type="entry name" value="DapA"/>
    <property type="match status" value="1"/>
</dbReference>
<comment type="caution">
    <text evidence="17">The sequence shown here is derived from an EMBL/GenBank/DDBJ whole genome shotgun (WGS) entry which is preliminary data.</text>
</comment>
<keyword evidence="8 12" id="KW-0457">Lysine biosynthesis</keyword>
<evidence type="ECO:0000256" key="1">
    <source>
        <dbReference type="ARBA" id="ARBA00003294"/>
    </source>
</evidence>
<feature type="site" description="L-lysine inhibitor binding" evidence="16">
    <location>
        <position position="80"/>
    </location>
</feature>
<dbReference type="InterPro" id="IPR002220">
    <property type="entry name" value="DapA-like"/>
</dbReference>
<evidence type="ECO:0000256" key="10">
    <source>
        <dbReference type="ARBA" id="ARBA00023270"/>
    </source>
</evidence>
<dbReference type="PRINTS" id="PR00146">
    <property type="entry name" value="DHPICSNTHASE"/>
</dbReference>
<comment type="pathway">
    <text evidence="2 12">Amino-acid biosynthesis; L-lysine biosynthesis via DAP pathway; (S)-tetrahydrodipicolinate from L-aspartate: step 3/4.</text>
</comment>
<keyword evidence="6 12" id="KW-0028">Amino-acid biosynthesis</keyword>
<dbReference type="Proteomes" id="UP000032068">
    <property type="component" value="Unassembled WGS sequence"/>
</dbReference>
<feature type="site" description="L-lysine inhibitor binding; via carbonyl oxygen" evidence="16">
    <location>
        <position position="49"/>
    </location>
</feature>
<dbReference type="SUPFAM" id="SSF51569">
    <property type="entry name" value="Aldolase"/>
    <property type="match status" value="1"/>
</dbReference>
<dbReference type="PANTHER" id="PTHR12128:SF66">
    <property type="entry name" value="4-HYDROXY-2-OXOGLUTARATE ALDOLASE, MITOCHONDRIAL"/>
    <property type="match status" value="1"/>
</dbReference>
<keyword evidence="7 12" id="KW-0220">Diaminopimelate biosynthesis</keyword>
<evidence type="ECO:0000256" key="16">
    <source>
        <dbReference type="PIRSR" id="PIRSR001365-3"/>
    </source>
</evidence>
<comment type="caution">
    <text evidence="12">Was originally thought to be a dihydrodipicolinate synthase (DHDPS), catalyzing the condensation of (S)-aspartate-beta-semialdehyde [(S)-ASA] and pyruvate to dihydrodipicolinate (DHDP). However, it was shown in E.coli that the product of the enzymatic reaction is not dihydrodipicolinate but in fact (4S)-4-hydroxy-2,3,4,5-tetrahydro-(2S)-dipicolinic acid (HTPA), and that the consecutive dehydration reaction leading to DHDP is not spontaneous but catalyzed by DapB.</text>
</comment>
<dbReference type="GO" id="GO:0019877">
    <property type="term" value="P:diaminopimelate biosynthetic process"/>
    <property type="evidence" value="ECO:0007669"/>
    <property type="project" value="UniProtKB-UniRule"/>
</dbReference>
<dbReference type="PROSITE" id="PS00665">
    <property type="entry name" value="DHDPS_1"/>
    <property type="match status" value="1"/>
</dbReference>
<proteinExistence type="inferred from homology"/>
<feature type="site" description="Part of a proton relay during catalysis" evidence="12 16">
    <location>
        <position position="44"/>
    </location>
</feature>
<evidence type="ECO:0000313" key="17">
    <source>
        <dbReference type="EMBL" id="KIQ02637.1"/>
    </source>
</evidence>
<dbReference type="NCBIfam" id="TIGR00674">
    <property type="entry name" value="dapA"/>
    <property type="match status" value="1"/>
</dbReference>
<comment type="subcellular location">
    <subcellularLocation>
        <location evidence="12">Cytoplasm</location>
    </subcellularLocation>
</comment>